<evidence type="ECO:0000256" key="1">
    <source>
        <dbReference type="SAM" id="MobiDB-lite"/>
    </source>
</evidence>
<gene>
    <name evidence="2" type="ORF">SAMN05216266_11857</name>
</gene>
<keyword evidence="3" id="KW-1185">Reference proteome</keyword>
<sequence>MAGYVTRRPSLTDRHAQVIEVAASHNEWRCEIWQPVTTEANAVLGSLPGTDLRGMAATLQRLAEVTYDQARNLLAPTQIGSVSHDAVQGNTMRSTAAVTSRSRSASESTSGSVSCSTISQLNAKYSRRTAVASPGRPEPS</sequence>
<protein>
    <submittedName>
        <fullName evidence="2">Uncharacterized protein</fullName>
    </submittedName>
</protein>
<accession>A0A1I1C288</accession>
<proteinExistence type="predicted"/>
<reference evidence="3" key="1">
    <citation type="submission" date="2016-10" db="EMBL/GenBank/DDBJ databases">
        <authorList>
            <person name="Varghese N."/>
            <person name="Submissions S."/>
        </authorList>
    </citation>
    <scope>NUCLEOTIDE SEQUENCE [LARGE SCALE GENOMIC DNA]</scope>
    <source>
        <strain evidence="3">CGMCC 4.3568</strain>
    </source>
</reference>
<dbReference type="AlphaFoldDB" id="A0A1I1C288"/>
<feature type="region of interest" description="Disordered" evidence="1">
    <location>
        <begin position="85"/>
        <end position="117"/>
    </location>
</feature>
<feature type="compositionally biased region" description="Low complexity" evidence="1">
    <location>
        <begin position="91"/>
        <end position="117"/>
    </location>
</feature>
<dbReference type="Proteomes" id="UP000243799">
    <property type="component" value="Unassembled WGS sequence"/>
</dbReference>
<organism evidence="2 3">
    <name type="scientific">Amycolatopsis marina</name>
    <dbReference type="NCBI Taxonomy" id="490629"/>
    <lineage>
        <taxon>Bacteria</taxon>
        <taxon>Bacillati</taxon>
        <taxon>Actinomycetota</taxon>
        <taxon>Actinomycetes</taxon>
        <taxon>Pseudonocardiales</taxon>
        <taxon>Pseudonocardiaceae</taxon>
        <taxon>Amycolatopsis</taxon>
    </lineage>
</organism>
<evidence type="ECO:0000313" key="3">
    <source>
        <dbReference type="Proteomes" id="UP000243799"/>
    </source>
</evidence>
<name>A0A1I1C288_9PSEU</name>
<evidence type="ECO:0000313" key="2">
    <source>
        <dbReference type="EMBL" id="SFB54643.1"/>
    </source>
</evidence>
<dbReference type="EMBL" id="FOKG01000018">
    <property type="protein sequence ID" value="SFB54643.1"/>
    <property type="molecule type" value="Genomic_DNA"/>
</dbReference>